<dbReference type="GeneID" id="9345759"/>
<accession>D7E657</accession>
<dbReference type="AlphaFoldDB" id="D7E657"/>
<proteinExistence type="predicted"/>
<sequence length="253" mass="29943">MKHVEDLPPFGNLGIYVYFENYTNNHPYKTQQLLDGTYPEYNELIDLIKSILNNVNLELKPKTYSLLRTMIGNRGRTFGASHTYKYNLNDNSELKQILNLVNEWFQNQNLYWIRDFDVVYCKNAQKRIDDLPLFGYLKVSIYFDGYGQYYQNETRKKLMGVEGESHKVRGLSDYVYNKTSPKNYTLTPKTFSLLRYTIGNKGRSFGAAHTYKYSVNNSKELEEIINKINEWFNNTGINWWDDLDIETCETIKW</sequence>
<dbReference type="STRING" id="644295.Metev_0148"/>
<dbReference type="EMBL" id="CP002069">
    <property type="protein sequence ID" value="ADI73079.1"/>
    <property type="molecule type" value="Genomic_DNA"/>
</dbReference>
<name>D7E657_METEZ</name>
<evidence type="ECO:0000313" key="1">
    <source>
        <dbReference type="EMBL" id="ADI73079.1"/>
    </source>
</evidence>
<reference evidence="1 2" key="1">
    <citation type="submission" date="2010-06" db="EMBL/GenBank/DDBJ databases">
        <title>Complete sequence chromosome of Methanohalobium evestigatum Z-7303.</title>
        <authorList>
            <consortium name="US DOE Joint Genome Institute"/>
            <person name="Lucas S."/>
            <person name="Copeland A."/>
            <person name="Lapidus A."/>
            <person name="Cheng J.-F."/>
            <person name="Bruce D."/>
            <person name="Goodwin L."/>
            <person name="Pitluck S."/>
            <person name="Saunders E."/>
            <person name="Detter J.C."/>
            <person name="Han C."/>
            <person name="Tapia R."/>
            <person name="Land M."/>
            <person name="Hauser L."/>
            <person name="Kyrpides N."/>
            <person name="Mikhailova N."/>
            <person name="Sieprawska-Lupa M."/>
            <person name="Whitman W.B."/>
            <person name="Anderson I."/>
            <person name="Woyke T."/>
        </authorList>
    </citation>
    <scope>NUCLEOTIDE SEQUENCE [LARGE SCALE GENOMIC DNA]</scope>
    <source>
        <strain evidence="2">ATCC BAA-1072 / DSM 3721 / NBRC 107634 / OCM 161 / Z-7303</strain>
    </source>
</reference>
<dbReference type="KEGG" id="mev:Metev_0148"/>
<evidence type="ECO:0000313" key="2">
    <source>
        <dbReference type="Proteomes" id="UP000000391"/>
    </source>
</evidence>
<keyword evidence="2" id="KW-1185">Reference proteome</keyword>
<dbReference type="HOGENOM" id="CLU_1096710_0_0_2"/>
<dbReference type="RefSeq" id="WP_013193647.1">
    <property type="nucleotide sequence ID" value="NC_014253.1"/>
</dbReference>
<gene>
    <name evidence="1" type="ordered locus">Metev_0148</name>
</gene>
<dbReference type="Proteomes" id="UP000000391">
    <property type="component" value="Chromosome"/>
</dbReference>
<protein>
    <submittedName>
        <fullName evidence="1">Uncharacterized protein</fullName>
    </submittedName>
</protein>
<organism evidence="1 2">
    <name type="scientific">Methanohalobium evestigatum (strain ATCC BAA-1072 / DSM 3721 / NBRC 107634 / OCM 161 / Z-7303)</name>
    <dbReference type="NCBI Taxonomy" id="644295"/>
    <lineage>
        <taxon>Archaea</taxon>
        <taxon>Methanobacteriati</taxon>
        <taxon>Methanobacteriota</taxon>
        <taxon>Stenosarchaea group</taxon>
        <taxon>Methanomicrobia</taxon>
        <taxon>Methanosarcinales</taxon>
        <taxon>Methanosarcinaceae</taxon>
        <taxon>Methanohalobium</taxon>
    </lineage>
</organism>